<dbReference type="InterPro" id="IPR015341">
    <property type="entry name" value="Glyco_hydro_38_cen"/>
</dbReference>
<dbReference type="FunFam" id="1.20.1270.50:FF:000004">
    <property type="entry name" value="alpha-mannosidase 2C1 isoform X1"/>
    <property type="match status" value="1"/>
</dbReference>
<dbReference type="Pfam" id="PF09261">
    <property type="entry name" value="Alpha-mann_mid"/>
    <property type="match status" value="1"/>
</dbReference>
<dbReference type="FunFam" id="2.70.98.30:FF:000001">
    <property type="entry name" value="alpha-mannosidase 2C1 isoform X2"/>
    <property type="match status" value="1"/>
</dbReference>
<evidence type="ECO:0000256" key="2">
    <source>
        <dbReference type="ARBA" id="ARBA00009792"/>
    </source>
</evidence>
<name>A0A0V1Q4R2_9ASCO</name>
<dbReference type="GO" id="GO:0000329">
    <property type="term" value="C:fungal-type vacuole membrane"/>
    <property type="evidence" value="ECO:0007669"/>
    <property type="project" value="TreeGrafter"/>
</dbReference>
<evidence type="ECO:0000259" key="9">
    <source>
        <dbReference type="SMART" id="SM00872"/>
    </source>
</evidence>
<dbReference type="InterPro" id="IPR011013">
    <property type="entry name" value="Gal_mutarotase_sf_dom"/>
</dbReference>
<gene>
    <name evidence="10" type="ORF">AC631_00657</name>
</gene>
<dbReference type="Gene3D" id="3.20.110.10">
    <property type="entry name" value="Glycoside hydrolase 38, N terminal domain"/>
    <property type="match status" value="1"/>
</dbReference>
<dbReference type="InterPro" id="IPR000602">
    <property type="entry name" value="Glyco_hydro_38_N"/>
</dbReference>
<dbReference type="SUPFAM" id="SSF88713">
    <property type="entry name" value="Glycoside hydrolase/deacetylase"/>
    <property type="match status" value="1"/>
</dbReference>
<dbReference type="FunFam" id="3.20.110.10:FF:000002">
    <property type="entry name" value="alpha-mannosidase 2C1 isoform X1"/>
    <property type="match status" value="1"/>
</dbReference>
<keyword evidence="4" id="KW-0479">Metal-binding</keyword>
<sequence>MSKEYEKHNLQPNFKPIDHLFQDRLRQFIDGGKYRDLNLPKFYDFDRVDTNTEYINIKSYKVPDDKNGKTQRPLFKDINWDEVEWKDSNKGDNFGPSWKTFWFKVEFSIPSEWISKNPEAIEFQWDSNNEAMICNDKGLPLQAFTGGNQRTLFRVPKRYWKEGIHRFYVEMACNGMFGNGSDGSPNPNRYFQLSKCDLVLPNLEARRLMWDFWIIGDAAREFPGNSWQKWQANQLCNDIMNTFDPENVESIADCRKLAKRYLGDKIDSDEVFATDSRIDVFGVGNCHIDTAWEWPFAETKRKIVRSWTTQLRLAEEYPEYVFVASQMQQFKWLKEYHPEILKQIKDKFTTNQFLPIGGSWVENDTNIPNGESLIRQFLLGQRFQYNEFGIYSNIFWLPDTFGYSSQVPQICQQVGISNFLTQKLSWNNINQFPLSTFNWIGIDRSQVLVHMPPANTYTASANFGDIKRSLEQHKNLRDVPTGLLLFGHGDGGGGPTDEMFEKIRRCRGMSDTSGLMPTVHLGNTVDDFYEDILERSNGGRDLPSWTGEIYLEFHRGTYTTQAYVKKLMRINEIKLHDLEWLASLVSITNKSYKYPKSEITALWEDLCLCQFHDVLPGSCIGMVYYEEVWPMLEKVLKNANKLINDALNIIKDDGKFTLSSLNYLNTLPWPRSEILRINETEHPDLFDAITEELAAKEGKDLIISVTSNQGVTKINYKSEIIYPASVIEEGDVFVLSNKKIKATISKSGILTSVIDLEHDREIIDATATKQTDSGESIGGNQFVLYDDEPLNFPAWDTELYSLTKYKLLTKNEVSILANNELESSVLIKTHISDKSSIETVVSVEGLTDFKSVQNNFIKFKSKVDWHETYKFLKVQFPTTIYTSQQANYETQFGLTSRPTHYNTSWDIAKFEVCHHKFMDLSEFNYGVSILNNSKYGGSIHGNLMTLSLLRSAKAPDDKADMGQHEFEYALYPHKGTLGSDTVKLGYNFNHRLTHGVNSTRLPELLSSIKLDNAGSLVLSHLKRSEDDEDVSLHENIPIKNKGQKSFIIRVYESLGGSSSGKLEFDLNVLSVDKIFKANALEQEIEEIPFDKGSASIRLRGFEIATYKVVLKN</sequence>
<evidence type="ECO:0000256" key="1">
    <source>
        <dbReference type="ARBA" id="ARBA00000365"/>
    </source>
</evidence>
<dbReference type="GO" id="GO:0006013">
    <property type="term" value="P:mannose metabolic process"/>
    <property type="evidence" value="ECO:0007669"/>
    <property type="project" value="InterPro"/>
</dbReference>
<dbReference type="PANTHER" id="PTHR46017">
    <property type="entry name" value="ALPHA-MANNOSIDASE 2C1"/>
    <property type="match status" value="1"/>
</dbReference>
<keyword evidence="11" id="KW-1185">Reference proteome</keyword>
<comment type="caution">
    <text evidence="10">The sequence shown here is derived from an EMBL/GenBank/DDBJ whole genome shotgun (WGS) entry which is preliminary data.</text>
</comment>
<dbReference type="PANTHER" id="PTHR46017:SF1">
    <property type="entry name" value="ALPHA-MANNOSIDASE 2C1"/>
    <property type="match status" value="1"/>
</dbReference>
<evidence type="ECO:0000256" key="5">
    <source>
        <dbReference type="ARBA" id="ARBA00022801"/>
    </source>
</evidence>
<dbReference type="GO" id="GO:0009313">
    <property type="term" value="P:oligosaccharide catabolic process"/>
    <property type="evidence" value="ECO:0007669"/>
    <property type="project" value="TreeGrafter"/>
</dbReference>
<comment type="function">
    <text evidence="7">Degrades free oligosaccharides in the vacuole.</text>
</comment>
<organism evidence="10 11">
    <name type="scientific">Debaryomyces fabryi</name>
    <dbReference type="NCBI Taxonomy" id="58627"/>
    <lineage>
        <taxon>Eukaryota</taxon>
        <taxon>Fungi</taxon>
        <taxon>Dikarya</taxon>
        <taxon>Ascomycota</taxon>
        <taxon>Saccharomycotina</taxon>
        <taxon>Pichiomycetes</taxon>
        <taxon>Debaryomycetaceae</taxon>
        <taxon>Debaryomyces</taxon>
    </lineage>
</organism>
<evidence type="ECO:0000256" key="6">
    <source>
        <dbReference type="ARBA" id="ARBA00023295"/>
    </source>
</evidence>
<dbReference type="Pfam" id="PF01074">
    <property type="entry name" value="Glyco_hydro_38N"/>
    <property type="match status" value="1"/>
</dbReference>
<evidence type="ECO:0000256" key="4">
    <source>
        <dbReference type="ARBA" id="ARBA00022723"/>
    </source>
</evidence>
<dbReference type="Pfam" id="PF17677">
    <property type="entry name" value="Glyco_hydro38C2"/>
    <property type="match status" value="1"/>
</dbReference>
<dbReference type="GO" id="GO:0046872">
    <property type="term" value="F:metal ion binding"/>
    <property type="evidence" value="ECO:0007669"/>
    <property type="project" value="UniProtKB-KW"/>
</dbReference>
<dbReference type="OrthoDB" id="10261055at2759"/>
<dbReference type="Gene3D" id="1.20.1270.50">
    <property type="entry name" value="Glycoside hydrolase family 38, central domain"/>
    <property type="match status" value="1"/>
</dbReference>
<proteinExistence type="inferred from homology"/>
<comment type="catalytic activity">
    <reaction evidence="1">
        <text>Hydrolysis of terminal, non-reducing alpha-D-mannose residues in alpha-D-mannosides.</text>
        <dbReference type="EC" id="3.2.1.24"/>
    </reaction>
</comment>
<evidence type="ECO:0000256" key="7">
    <source>
        <dbReference type="ARBA" id="ARBA00054985"/>
    </source>
</evidence>
<evidence type="ECO:0000313" key="11">
    <source>
        <dbReference type="Proteomes" id="UP000054251"/>
    </source>
</evidence>
<dbReference type="InterPro" id="IPR011330">
    <property type="entry name" value="Glyco_hydro/deAcase_b/a-brl"/>
</dbReference>
<dbReference type="EMBL" id="LMYN01000008">
    <property type="protein sequence ID" value="KSA03518.1"/>
    <property type="molecule type" value="Genomic_DNA"/>
</dbReference>
<dbReference type="InterPro" id="IPR037094">
    <property type="entry name" value="Glyco_hydro_38_cen_sf"/>
</dbReference>
<dbReference type="EC" id="3.2.1.24" evidence="3"/>
<comment type="similarity">
    <text evidence="2">Belongs to the glycosyl hydrolase 38 family.</text>
</comment>
<accession>A0A0V1Q4R2</accession>
<evidence type="ECO:0000256" key="8">
    <source>
        <dbReference type="ARBA" id="ARBA00071615"/>
    </source>
</evidence>
<reference evidence="10 11" key="1">
    <citation type="submission" date="2015-11" db="EMBL/GenBank/DDBJ databases">
        <title>The genome of Debaryomyces fabryi.</title>
        <authorList>
            <person name="Tafer H."/>
            <person name="Lopandic K."/>
        </authorList>
    </citation>
    <scope>NUCLEOTIDE SEQUENCE [LARGE SCALE GENOMIC DNA]</scope>
    <source>
        <strain evidence="10 11">CBS 789</strain>
    </source>
</reference>
<dbReference type="Pfam" id="PF22907">
    <property type="entry name" value="Ams1-like_1st"/>
    <property type="match status" value="1"/>
</dbReference>
<dbReference type="SUPFAM" id="SSF88688">
    <property type="entry name" value="Families 57/38 glycoside transferase middle domain"/>
    <property type="match status" value="1"/>
</dbReference>
<dbReference type="RefSeq" id="XP_015469620.1">
    <property type="nucleotide sequence ID" value="XM_015609487.1"/>
</dbReference>
<dbReference type="InterPro" id="IPR011682">
    <property type="entry name" value="Glyco_hydro_38_C"/>
</dbReference>
<dbReference type="GO" id="GO:0004559">
    <property type="term" value="F:alpha-mannosidase activity"/>
    <property type="evidence" value="ECO:0007669"/>
    <property type="project" value="UniProtKB-EC"/>
</dbReference>
<dbReference type="SMART" id="SM00872">
    <property type="entry name" value="Alpha-mann_mid"/>
    <property type="match status" value="1"/>
</dbReference>
<dbReference type="GO" id="GO:0030246">
    <property type="term" value="F:carbohydrate binding"/>
    <property type="evidence" value="ECO:0007669"/>
    <property type="project" value="InterPro"/>
</dbReference>
<dbReference type="InterPro" id="IPR028995">
    <property type="entry name" value="Glyco_hydro_57/38_cen_sf"/>
</dbReference>
<protein>
    <recommendedName>
        <fullName evidence="8">Alpha-mannosidase</fullName>
        <ecNumber evidence="3">3.2.1.24</ecNumber>
    </recommendedName>
</protein>
<dbReference type="InterPro" id="IPR054723">
    <property type="entry name" value="Ams1-like_N"/>
</dbReference>
<dbReference type="GeneID" id="26837666"/>
<dbReference type="AlphaFoldDB" id="A0A0V1Q4R2"/>
<evidence type="ECO:0000256" key="3">
    <source>
        <dbReference type="ARBA" id="ARBA00012752"/>
    </source>
</evidence>
<dbReference type="Proteomes" id="UP000054251">
    <property type="component" value="Unassembled WGS sequence"/>
</dbReference>
<dbReference type="Gene3D" id="2.70.98.30">
    <property type="entry name" value="Golgi alpha-mannosidase II, domain 4"/>
    <property type="match status" value="1"/>
</dbReference>
<evidence type="ECO:0000313" key="10">
    <source>
        <dbReference type="EMBL" id="KSA03518.1"/>
    </source>
</evidence>
<feature type="domain" description="Glycoside hydrolase family 38 central" evidence="9">
    <location>
        <begin position="552"/>
        <end position="631"/>
    </location>
</feature>
<keyword evidence="6" id="KW-0326">Glycosidase</keyword>
<keyword evidence="5" id="KW-0378">Hydrolase</keyword>
<dbReference type="InterPro" id="IPR027291">
    <property type="entry name" value="Glyco_hydro_38_N_sf"/>
</dbReference>
<dbReference type="Pfam" id="PF07748">
    <property type="entry name" value="Glyco_hydro_38C"/>
    <property type="match status" value="1"/>
</dbReference>
<dbReference type="SUPFAM" id="SSF74650">
    <property type="entry name" value="Galactose mutarotase-like"/>
    <property type="match status" value="1"/>
</dbReference>
<dbReference type="InterPro" id="IPR041147">
    <property type="entry name" value="GH38_C"/>
</dbReference>